<evidence type="ECO:0000256" key="4">
    <source>
        <dbReference type="ARBA" id="ARBA00022840"/>
    </source>
</evidence>
<dbReference type="InterPro" id="IPR003593">
    <property type="entry name" value="AAA+_ATPase"/>
</dbReference>
<dbReference type="FunFam" id="3.40.50.300:FF:000032">
    <property type="entry name" value="Export ABC transporter ATP-binding protein"/>
    <property type="match status" value="1"/>
</dbReference>
<dbReference type="GO" id="GO:0005524">
    <property type="term" value="F:ATP binding"/>
    <property type="evidence" value="ECO:0007669"/>
    <property type="project" value="UniProtKB-KW"/>
</dbReference>
<keyword evidence="2" id="KW-0813">Transport</keyword>
<dbReference type="AlphaFoldDB" id="A0A1F5G8V0"/>
<dbReference type="Gene3D" id="3.40.50.300">
    <property type="entry name" value="P-loop containing nucleotide triphosphate hydrolases"/>
    <property type="match status" value="1"/>
</dbReference>
<evidence type="ECO:0000313" key="7">
    <source>
        <dbReference type="Proteomes" id="UP000177369"/>
    </source>
</evidence>
<evidence type="ECO:0000259" key="5">
    <source>
        <dbReference type="PROSITE" id="PS50893"/>
    </source>
</evidence>
<dbReference type="PROSITE" id="PS00211">
    <property type="entry name" value="ABC_TRANSPORTER_1"/>
    <property type="match status" value="1"/>
</dbReference>
<feature type="domain" description="ABC transporter" evidence="5">
    <location>
        <begin position="5"/>
        <end position="226"/>
    </location>
</feature>
<dbReference type="PANTHER" id="PTHR42798">
    <property type="entry name" value="LIPOPROTEIN-RELEASING SYSTEM ATP-BINDING PROTEIN LOLD"/>
    <property type="match status" value="1"/>
</dbReference>
<dbReference type="GO" id="GO:0022857">
    <property type="term" value="F:transmembrane transporter activity"/>
    <property type="evidence" value="ECO:0007669"/>
    <property type="project" value="UniProtKB-ARBA"/>
</dbReference>
<name>A0A1F5G8V0_9BACT</name>
<keyword evidence="4 6" id="KW-0067">ATP-binding</keyword>
<proteinExistence type="inferred from homology"/>
<keyword evidence="3" id="KW-0547">Nucleotide-binding</keyword>
<dbReference type="SUPFAM" id="SSF52540">
    <property type="entry name" value="P-loop containing nucleoside triphosphate hydrolases"/>
    <property type="match status" value="1"/>
</dbReference>
<comment type="caution">
    <text evidence="6">The sequence shown here is derived from an EMBL/GenBank/DDBJ whole genome shotgun (WGS) entry which is preliminary data.</text>
</comment>
<evidence type="ECO:0000256" key="1">
    <source>
        <dbReference type="ARBA" id="ARBA00005417"/>
    </source>
</evidence>
<dbReference type="PANTHER" id="PTHR42798:SF6">
    <property type="entry name" value="CELL DIVISION ATP-BINDING PROTEIN FTSE"/>
    <property type="match status" value="1"/>
</dbReference>
<gene>
    <name evidence="6" type="ORF">A3D04_00615</name>
</gene>
<dbReference type="GO" id="GO:0098796">
    <property type="term" value="C:membrane protein complex"/>
    <property type="evidence" value="ECO:0007669"/>
    <property type="project" value="UniProtKB-ARBA"/>
</dbReference>
<protein>
    <submittedName>
        <fullName evidence="6">Macrolide ABC transporter ATP-binding protein</fullName>
    </submittedName>
</protein>
<evidence type="ECO:0000256" key="2">
    <source>
        <dbReference type="ARBA" id="ARBA00022448"/>
    </source>
</evidence>
<organism evidence="6 7">
    <name type="scientific">Candidatus Curtissbacteria bacterium RIFCSPHIGHO2_02_FULL_40_16b</name>
    <dbReference type="NCBI Taxonomy" id="1797714"/>
    <lineage>
        <taxon>Bacteria</taxon>
        <taxon>Candidatus Curtissiibacteriota</taxon>
    </lineage>
</organism>
<reference evidence="6 7" key="1">
    <citation type="journal article" date="2016" name="Nat. Commun.">
        <title>Thousands of microbial genomes shed light on interconnected biogeochemical processes in an aquifer system.</title>
        <authorList>
            <person name="Anantharaman K."/>
            <person name="Brown C.T."/>
            <person name="Hug L.A."/>
            <person name="Sharon I."/>
            <person name="Castelle C.J."/>
            <person name="Probst A.J."/>
            <person name="Thomas B.C."/>
            <person name="Singh A."/>
            <person name="Wilkins M.J."/>
            <person name="Karaoz U."/>
            <person name="Brodie E.L."/>
            <person name="Williams K.H."/>
            <person name="Hubbard S.S."/>
            <person name="Banfield J.F."/>
        </authorList>
    </citation>
    <scope>NUCLEOTIDE SEQUENCE [LARGE SCALE GENOMIC DNA]</scope>
</reference>
<dbReference type="Proteomes" id="UP000177369">
    <property type="component" value="Unassembled WGS sequence"/>
</dbReference>
<dbReference type="Pfam" id="PF00005">
    <property type="entry name" value="ABC_tran"/>
    <property type="match status" value="1"/>
</dbReference>
<dbReference type="GO" id="GO:0016887">
    <property type="term" value="F:ATP hydrolysis activity"/>
    <property type="evidence" value="ECO:0007669"/>
    <property type="project" value="InterPro"/>
</dbReference>
<dbReference type="InterPro" id="IPR017911">
    <property type="entry name" value="MacB-like_ATP-bd"/>
</dbReference>
<dbReference type="PROSITE" id="PS50893">
    <property type="entry name" value="ABC_TRANSPORTER_2"/>
    <property type="match status" value="1"/>
</dbReference>
<dbReference type="CDD" id="cd03255">
    <property type="entry name" value="ABC_MJ0796_LolCDE_FtsE"/>
    <property type="match status" value="1"/>
</dbReference>
<dbReference type="STRING" id="1797714.A3D04_00615"/>
<dbReference type="EMBL" id="MFBD01000033">
    <property type="protein sequence ID" value="OGD88269.1"/>
    <property type="molecule type" value="Genomic_DNA"/>
</dbReference>
<sequence>MAAIITAKNISKLYGEEPNLVKAVDDISLEIKKGEFVAIIGSSGSGKSTLMHILGCLDKPTRGQYKLEGRPVSQLSDNELADIRNKKIGFVFQFFNLLPRTSALKNVELPLLYAGVNKKERDSRSMKVLKELGLEKRLNSTSSQLSGGEQQRVAIARALINNPSVIFADEPTGNIDSKSSLEIMKIFQRLNKKGNTIILITHDKEVADFAKRIITIKDGKILADKIKK</sequence>
<dbReference type="InterPro" id="IPR003439">
    <property type="entry name" value="ABC_transporter-like_ATP-bd"/>
</dbReference>
<comment type="similarity">
    <text evidence="1">Belongs to the ABC transporter superfamily.</text>
</comment>
<accession>A0A1F5G8V0</accession>
<evidence type="ECO:0000313" key="6">
    <source>
        <dbReference type="EMBL" id="OGD88269.1"/>
    </source>
</evidence>
<dbReference type="InterPro" id="IPR027417">
    <property type="entry name" value="P-loop_NTPase"/>
</dbReference>
<dbReference type="SMART" id="SM00382">
    <property type="entry name" value="AAA"/>
    <property type="match status" value="1"/>
</dbReference>
<evidence type="ECO:0000256" key="3">
    <source>
        <dbReference type="ARBA" id="ARBA00022741"/>
    </source>
</evidence>
<dbReference type="InterPro" id="IPR017871">
    <property type="entry name" value="ABC_transporter-like_CS"/>
</dbReference>